<feature type="compositionally biased region" description="Low complexity" evidence="3">
    <location>
        <begin position="238"/>
        <end position="249"/>
    </location>
</feature>
<keyword evidence="2" id="KW-0418">Kinase</keyword>
<dbReference type="Pfam" id="PF06090">
    <property type="entry name" value="Ins_P5_2-kin"/>
    <property type="match status" value="1"/>
</dbReference>
<keyword evidence="2" id="KW-0067">ATP-binding</keyword>
<dbReference type="AlphaFoldDB" id="A0A504YRC2"/>
<comment type="catalytic activity">
    <reaction evidence="2">
        <text>1D-myo-inositol 1,3,4,5,6-pentakisphosphate + ATP = 1D-myo-inositol hexakisphosphate + ADP + H(+)</text>
        <dbReference type="Rhea" id="RHEA:20313"/>
        <dbReference type="ChEBI" id="CHEBI:15378"/>
        <dbReference type="ChEBI" id="CHEBI:30616"/>
        <dbReference type="ChEBI" id="CHEBI:57733"/>
        <dbReference type="ChEBI" id="CHEBI:58130"/>
        <dbReference type="ChEBI" id="CHEBI:456216"/>
        <dbReference type="EC" id="2.7.1.158"/>
    </reaction>
</comment>
<name>A0A504YRC2_FASGI</name>
<keyword evidence="5" id="KW-1185">Reference proteome</keyword>
<organism evidence="4 5">
    <name type="scientific">Fasciola gigantica</name>
    <name type="common">Giant liver fluke</name>
    <dbReference type="NCBI Taxonomy" id="46835"/>
    <lineage>
        <taxon>Eukaryota</taxon>
        <taxon>Metazoa</taxon>
        <taxon>Spiralia</taxon>
        <taxon>Lophotrochozoa</taxon>
        <taxon>Platyhelminthes</taxon>
        <taxon>Trematoda</taxon>
        <taxon>Digenea</taxon>
        <taxon>Plagiorchiida</taxon>
        <taxon>Echinostomata</taxon>
        <taxon>Echinostomatoidea</taxon>
        <taxon>Fasciolidae</taxon>
        <taxon>Fasciola</taxon>
    </lineage>
</organism>
<sequence>MSNLTELSTDPRIPQYVGSRFTRQMLLINANPAFLLKLEKKIAPMRPRYRLYKGIDLSEQYVIVAPDAAKTPVNLVPYAYGPTISVEIKPKFGAFLLWPATDATNVVRSHASLFCLRQNYVDSQLVFSYEVDRLDKALSTFFSWDPHHEGNQENGHFDDECNGNGCNPECMFSDDDDNHRRLVEGLLLDTLLRELDSANDSPARYSLQFGDRSTFSMNCCMHRDRPPEPNRRTRRTTKSPPTGPVSSSGSILGRVLATQLLSRMDICYITPHYERVCQYLADHRITCASWFSSVGGFTRNASSTSGPIFSI</sequence>
<dbReference type="InterPro" id="IPR043001">
    <property type="entry name" value="IP5_2-K_N_lobe"/>
</dbReference>
<dbReference type="GO" id="GO:0035299">
    <property type="term" value="F:inositol-1,3,4,5,6-pentakisphosphate 2-kinase activity"/>
    <property type="evidence" value="ECO:0007669"/>
    <property type="project" value="UniProtKB-EC"/>
</dbReference>
<dbReference type="EC" id="2.7.1.158" evidence="2"/>
<evidence type="ECO:0000256" key="1">
    <source>
        <dbReference type="ARBA" id="ARBA00007229"/>
    </source>
</evidence>
<feature type="region of interest" description="Disordered" evidence="3">
    <location>
        <begin position="221"/>
        <end position="249"/>
    </location>
</feature>
<proteinExistence type="inferred from homology"/>
<feature type="compositionally biased region" description="Basic and acidic residues" evidence="3">
    <location>
        <begin position="221"/>
        <end position="231"/>
    </location>
</feature>
<keyword evidence="2" id="KW-0808">Transferase</keyword>
<dbReference type="Proteomes" id="UP000316759">
    <property type="component" value="Unassembled WGS sequence"/>
</dbReference>
<dbReference type="OrthoDB" id="272370at2759"/>
<protein>
    <recommendedName>
        <fullName evidence="2">Inositol-pentakisphosphate 2-kinase</fullName>
        <ecNumber evidence="2">2.7.1.158</ecNumber>
    </recommendedName>
</protein>
<accession>A0A504YRC2</accession>
<comment type="domain">
    <text evidence="2">The EXKPK motif is conserved in inositol-pentakisphosphate 2-kinases of both family 1 and 2.</text>
</comment>
<evidence type="ECO:0000313" key="4">
    <source>
        <dbReference type="EMBL" id="TPP60330.1"/>
    </source>
</evidence>
<evidence type="ECO:0000256" key="3">
    <source>
        <dbReference type="SAM" id="MobiDB-lite"/>
    </source>
</evidence>
<comment type="caution">
    <text evidence="4">The sequence shown here is derived from an EMBL/GenBank/DDBJ whole genome shotgun (WGS) entry which is preliminary data.</text>
</comment>
<comment type="similarity">
    <text evidence="1">Belongs to the IPK1 type 2 family.</text>
</comment>
<reference evidence="4 5" key="1">
    <citation type="submission" date="2019-04" db="EMBL/GenBank/DDBJ databases">
        <title>Annotation for the trematode Fasciola gigantica.</title>
        <authorList>
            <person name="Choi Y.-J."/>
        </authorList>
    </citation>
    <scope>NUCLEOTIDE SEQUENCE [LARGE SCALE GENOMIC DNA]</scope>
    <source>
        <strain evidence="4">Uganda_cow_1</strain>
    </source>
</reference>
<keyword evidence="2" id="KW-0547">Nucleotide-binding</keyword>
<dbReference type="EMBL" id="SUNJ01009557">
    <property type="protein sequence ID" value="TPP60330.1"/>
    <property type="molecule type" value="Genomic_DNA"/>
</dbReference>
<comment type="function">
    <text evidence="2">Phosphorylates Ins(1,3,4,5,6)P5 at position 2 to form Ins(1,2,3,4,5,6)P6 (InsP6 or phytate).</text>
</comment>
<evidence type="ECO:0000313" key="5">
    <source>
        <dbReference type="Proteomes" id="UP000316759"/>
    </source>
</evidence>
<dbReference type="GO" id="GO:0005524">
    <property type="term" value="F:ATP binding"/>
    <property type="evidence" value="ECO:0007669"/>
    <property type="project" value="UniProtKB-KW"/>
</dbReference>
<evidence type="ECO:0000256" key="2">
    <source>
        <dbReference type="RuleBase" id="RU364126"/>
    </source>
</evidence>
<dbReference type="Gene3D" id="3.30.200.110">
    <property type="entry name" value="Inositol-pentakisphosphate 2-kinase, N-lobe"/>
    <property type="match status" value="1"/>
</dbReference>
<gene>
    <name evidence="4" type="ORF">FGIG_05354</name>
</gene>
<dbReference type="InterPro" id="IPR009286">
    <property type="entry name" value="Ins_P5_2-kin"/>
</dbReference>